<name>A0AAV4MAX0_CAEEX</name>
<dbReference type="Gene3D" id="3.60.21.10">
    <property type="match status" value="1"/>
</dbReference>
<evidence type="ECO:0000313" key="5">
    <source>
        <dbReference type="EMBL" id="GIX68892.1"/>
    </source>
</evidence>
<organism evidence="5 6">
    <name type="scientific">Caerostris extrusa</name>
    <name type="common">Bark spider</name>
    <name type="synonym">Caerostris bankana</name>
    <dbReference type="NCBI Taxonomy" id="172846"/>
    <lineage>
        <taxon>Eukaryota</taxon>
        <taxon>Metazoa</taxon>
        <taxon>Ecdysozoa</taxon>
        <taxon>Arthropoda</taxon>
        <taxon>Chelicerata</taxon>
        <taxon>Arachnida</taxon>
        <taxon>Araneae</taxon>
        <taxon>Araneomorphae</taxon>
        <taxon>Entelegynae</taxon>
        <taxon>Araneoidea</taxon>
        <taxon>Araneidae</taxon>
        <taxon>Caerostris</taxon>
    </lineage>
</organism>
<keyword evidence="2" id="KW-0378">Hydrolase</keyword>
<dbReference type="Proteomes" id="UP001054945">
    <property type="component" value="Unassembled WGS sequence"/>
</dbReference>
<sequence>MEFEIYVTHRYESHFCPLIPKLDLPKWPFKENSTFWHITDTHVDQNYSRSGNALNMCHKNPNIRRNNVDNGLYGNFLCDSPQYLINATILSMKYIQPTPDFIIWTGDNLPHSLDFIPDWDVTFEAIRNTTFMLRSSFPDITILPSIGNHDTFPPNILPTDTSANNIYKGYLEKGGWKDLIIENQWPTFVQGGYYSHLLKSGFRIISLNTILWYSPNNLTEKMPDPGNQFRWLEGLLKNSSRLSEKVYIIGHVPPGYYNRVNPGQKSDSTFHPQHLESYLKLLLKYSPVIVGQFYGHLHMDMFQVFQYDTEGAVPRGKHKKTRPAFTNDSQDLQKLLAKREHLLQSHNLNDNTDARIELNKINAEIKRKLLYAIQQLDFKKSPGPDGIHGQFIVNLGSCATKRFLHIFNLSWKLGRLPRQWKTAIVVPIRKPNKDASCMEAIDQLQSLA</sequence>
<comment type="similarity">
    <text evidence="1">Belongs to the acid sphingomyelinase family.</text>
</comment>
<gene>
    <name evidence="5" type="primary">Smpdl3b</name>
    <name evidence="5" type="ORF">CEXT_545111</name>
</gene>
<dbReference type="EMBL" id="BPLR01002007">
    <property type="protein sequence ID" value="GIX68892.1"/>
    <property type="molecule type" value="Genomic_DNA"/>
</dbReference>
<dbReference type="PANTHER" id="PTHR10340:SF57">
    <property type="entry name" value="METALLOPHOS DOMAIN-CONTAINING PROTEIN"/>
    <property type="match status" value="1"/>
</dbReference>
<keyword evidence="3" id="KW-0325">Glycoprotein</keyword>
<keyword evidence="6" id="KW-1185">Reference proteome</keyword>
<dbReference type="AlphaFoldDB" id="A0AAV4MAX0"/>
<comment type="caution">
    <text evidence="5">The sequence shown here is derived from an EMBL/GenBank/DDBJ whole genome shotgun (WGS) entry which is preliminary data.</text>
</comment>
<evidence type="ECO:0000313" key="6">
    <source>
        <dbReference type="Proteomes" id="UP001054945"/>
    </source>
</evidence>
<feature type="domain" description="Calcineurin-like phosphoesterase" evidence="4">
    <location>
        <begin position="34"/>
        <end position="299"/>
    </location>
</feature>
<dbReference type="GO" id="GO:0008081">
    <property type="term" value="F:phosphoric diester hydrolase activity"/>
    <property type="evidence" value="ECO:0007669"/>
    <property type="project" value="TreeGrafter"/>
</dbReference>
<dbReference type="InterPro" id="IPR041805">
    <property type="entry name" value="ASMase/PPN1_MPP"/>
</dbReference>
<dbReference type="InterPro" id="IPR004843">
    <property type="entry name" value="Calcineurin-like_PHP"/>
</dbReference>
<dbReference type="PANTHER" id="PTHR10340">
    <property type="entry name" value="SPHINGOMYELIN PHOSPHODIESTERASE"/>
    <property type="match status" value="1"/>
</dbReference>
<evidence type="ECO:0000256" key="2">
    <source>
        <dbReference type="ARBA" id="ARBA00022801"/>
    </source>
</evidence>
<dbReference type="SUPFAM" id="SSF56300">
    <property type="entry name" value="Metallo-dependent phosphatases"/>
    <property type="match status" value="1"/>
</dbReference>
<evidence type="ECO:0000256" key="3">
    <source>
        <dbReference type="ARBA" id="ARBA00023180"/>
    </source>
</evidence>
<dbReference type="Pfam" id="PF00149">
    <property type="entry name" value="Metallophos"/>
    <property type="match status" value="1"/>
</dbReference>
<proteinExistence type="inferred from homology"/>
<evidence type="ECO:0000259" key="4">
    <source>
        <dbReference type="Pfam" id="PF00149"/>
    </source>
</evidence>
<dbReference type="GO" id="GO:0005615">
    <property type="term" value="C:extracellular space"/>
    <property type="evidence" value="ECO:0007669"/>
    <property type="project" value="TreeGrafter"/>
</dbReference>
<dbReference type="CDD" id="cd00842">
    <property type="entry name" value="MPP_ASMase"/>
    <property type="match status" value="1"/>
</dbReference>
<reference evidence="5 6" key="1">
    <citation type="submission" date="2021-06" db="EMBL/GenBank/DDBJ databases">
        <title>Caerostris extrusa draft genome.</title>
        <authorList>
            <person name="Kono N."/>
            <person name="Arakawa K."/>
        </authorList>
    </citation>
    <scope>NUCLEOTIDE SEQUENCE [LARGE SCALE GENOMIC DNA]</scope>
</reference>
<dbReference type="InterPro" id="IPR029052">
    <property type="entry name" value="Metallo-depent_PP-like"/>
</dbReference>
<accession>A0AAV4MAX0</accession>
<evidence type="ECO:0000256" key="1">
    <source>
        <dbReference type="ARBA" id="ARBA00008234"/>
    </source>
</evidence>
<protein>
    <submittedName>
        <fullName evidence="5">Acid sphingomyelinase-like phosphodiesterase 3b</fullName>
    </submittedName>
</protein>